<reference evidence="11" key="1">
    <citation type="submission" date="2016-10" db="EMBL/GenBank/DDBJ databases">
        <authorList>
            <person name="Beylefeld A."/>
            <person name="Abolnik C."/>
        </authorList>
    </citation>
    <scope>NUCLEOTIDE SEQUENCE [LARGE SCALE GENOMIC DNA]</scope>
    <source>
        <strain evidence="11">B359_6</strain>
    </source>
</reference>
<evidence type="ECO:0000256" key="4">
    <source>
        <dbReference type="ARBA" id="ARBA00022475"/>
    </source>
</evidence>
<evidence type="ECO:0000256" key="8">
    <source>
        <dbReference type="SAM" id="Phobius"/>
    </source>
</evidence>
<evidence type="ECO:0000256" key="7">
    <source>
        <dbReference type="ARBA" id="ARBA00023136"/>
    </source>
</evidence>
<dbReference type="EMBL" id="CP017813">
    <property type="protein sequence ID" value="APJ38567.1"/>
    <property type="molecule type" value="Genomic_DNA"/>
</dbReference>
<dbReference type="GO" id="GO:0055085">
    <property type="term" value="P:transmembrane transport"/>
    <property type="evidence" value="ECO:0007669"/>
    <property type="project" value="InterPro"/>
</dbReference>
<dbReference type="AlphaFoldDB" id="A0A1L4FSH3"/>
<gene>
    <name evidence="10" type="ORF">BLA55_02780</name>
</gene>
<dbReference type="RefSeq" id="WP_073372570.1">
    <property type="nucleotide sequence ID" value="NZ_CP017813.1"/>
</dbReference>
<feature type="transmembrane region" description="Helical" evidence="8">
    <location>
        <begin position="116"/>
        <end position="133"/>
    </location>
</feature>
<name>A0A1L4FSH3_9BACT</name>
<dbReference type="OrthoDB" id="9782004at2"/>
<dbReference type="Gene3D" id="1.10.3720.10">
    <property type="entry name" value="MetI-like"/>
    <property type="match status" value="1"/>
</dbReference>
<dbReference type="InterPro" id="IPR000515">
    <property type="entry name" value="MetI-like"/>
</dbReference>
<feature type="transmembrane region" description="Helical" evidence="8">
    <location>
        <begin position="64"/>
        <end position="91"/>
    </location>
</feature>
<evidence type="ECO:0000313" key="10">
    <source>
        <dbReference type="EMBL" id="APJ38567.1"/>
    </source>
</evidence>
<feature type="transmembrane region" description="Helical" evidence="8">
    <location>
        <begin position="235"/>
        <end position="257"/>
    </location>
</feature>
<dbReference type="GO" id="GO:0005886">
    <property type="term" value="C:plasma membrane"/>
    <property type="evidence" value="ECO:0007669"/>
    <property type="project" value="UniProtKB-SubCell"/>
</dbReference>
<organism evidence="10 11">
    <name type="scientific">Mycoplasmopsis pullorum</name>
    <dbReference type="NCBI Taxonomy" id="48003"/>
    <lineage>
        <taxon>Bacteria</taxon>
        <taxon>Bacillati</taxon>
        <taxon>Mycoplasmatota</taxon>
        <taxon>Mycoplasmoidales</taxon>
        <taxon>Metamycoplasmataceae</taxon>
        <taxon>Mycoplasmopsis</taxon>
    </lineage>
</organism>
<keyword evidence="6 8" id="KW-1133">Transmembrane helix</keyword>
<keyword evidence="11" id="KW-1185">Reference proteome</keyword>
<proteinExistence type="inferred from homology"/>
<comment type="similarity">
    <text evidence="2">Belongs to the binding-protein-dependent transport system permease family. CysTW subfamily.</text>
</comment>
<accession>A0A1L4FSH3</accession>
<dbReference type="PANTHER" id="PTHR43848">
    <property type="entry name" value="PUTRESCINE TRANSPORT SYSTEM PERMEASE PROTEIN POTI"/>
    <property type="match status" value="1"/>
</dbReference>
<feature type="transmembrane region" description="Helical" evidence="8">
    <location>
        <begin position="188"/>
        <end position="208"/>
    </location>
</feature>
<dbReference type="SUPFAM" id="SSF161098">
    <property type="entry name" value="MetI-like"/>
    <property type="match status" value="1"/>
</dbReference>
<keyword evidence="3" id="KW-0813">Transport</keyword>
<dbReference type="STRING" id="48003.BLA55_02780"/>
<evidence type="ECO:0000256" key="3">
    <source>
        <dbReference type="ARBA" id="ARBA00022448"/>
    </source>
</evidence>
<dbReference type="CDD" id="cd06261">
    <property type="entry name" value="TM_PBP2"/>
    <property type="match status" value="1"/>
</dbReference>
<dbReference type="KEGG" id="mpul:BLA55_02780"/>
<keyword evidence="7 8" id="KW-0472">Membrane</keyword>
<sequence length="287" mass="32524">MSRIANFFKKIYIYIILAFVYIPLLAGTVFSFNQTSKKGTFTTTFNRPTWNNWLHLFDSERDVALVNSIIIAIVTSVIVIAISLITVWSIYRQRQKTIKGTVTATSNIPLINPDNITAIGLVLVFAIFFGIISSDSEGLWRVIVAHTVMTLPYGISLMLPRSEKFNNNLLEASQDLGYSVVRSWFKTYFIYMLPSIIMTFVVSTVLSFDDFIITRTVSNTSTIGLKLYEGAFESWALVLGTILLFISLLGNIIYVFSKRKNLVESDKNKKQSIFKKLFKKVKIGKDS</sequence>
<evidence type="ECO:0000256" key="6">
    <source>
        <dbReference type="ARBA" id="ARBA00022989"/>
    </source>
</evidence>
<dbReference type="InterPro" id="IPR035906">
    <property type="entry name" value="MetI-like_sf"/>
</dbReference>
<keyword evidence="4" id="KW-1003">Cell membrane</keyword>
<evidence type="ECO:0000256" key="5">
    <source>
        <dbReference type="ARBA" id="ARBA00022692"/>
    </source>
</evidence>
<evidence type="ECO:0000313" key="11">
    <source>
        <dbReference type="Proteomes" id="UP000184322"/>
    </source>
</evidence>
<dbReference type="InterPro" id="IPR051789">
    <property type="entry name" value="Bact_Polyamine_Transport"/>
</dbReference>
<evidence type="ECO:0000256" key="2">
    <source>
        <dbReference type="ARBA" id="ARBA00007069"/>
    </source>
</evidence>
<dbReference type="Proteomes" id="UP000184322">
    <property type="component" value="Chromosome"/>
</dbReference>
<evidence type="ECO:0000256" key="1">
    <source>
        <dbReference type="ARBA" id="ARBA00004651"/>
    </source>
</evidence>
<dbReference type="PANTHER" id="PTHR43848:SF2">
    <property type="entry name" value="PUTRESCINE TRANSPORT SYSTEM PERMEASE PROTEIN POTI"/>
    <property type="match status" value="1"/>
</dbReference>
<comment type="subcellular location">
    <subcellularLocation>
        <location evidence="1">Cell membrane</location>
        <topology evidence="1">Multi-pass membrane protein</topology>
    </subcellularLocation>
</comment>
<dbReference type="PROSITE" id="PS50928">
    <property type="entry name" value="ABC_TM1"/>
    <property type="match status" value="1"/>
</dbReference>
<keyword evidence="5 8" id="KW-0812">Transmembrane</keyword>
<feature type="transmembrane region" description="Helical" evidence="8">
    <location>
        <begin position="12"/>
        <end position="32"/>
    </location>
</feature>
<feature type="transmembrane region" description="Helical" evidence="8">
    <location>
        <begin position="139"/>
        <end position="159"/>
    </location>
</feature>
<feature type="domain" description="ABC transmembrane type-1" evidence="9">
    <location>
        <begin position="65"/>
        <end position="254"/>
    </location>
</feature>
<protein>
    <submittedName>
        <fullName evidence="10">Spermidine/putrescine ABC transporter permease</fullName>
    </submittedName>
</protein>
<evidence type="ECO:0000259" key="9">
    <source>
        <dbReference type="PROSITE" id="PS50928"/>
    </source>
</evidence>